<dbReference type="GO" id="GO:0016887">
    <property type="term" value="F:ATP hydrolysis activity"/>
    <property type="evidence" value="ECO:0007669"/>
    <property type="project" value="InterPro"/>
</dbReference>
<comment type="caution">
    <text evidence="4">The sequence shown here is derived from an EMBL/GenBank/DDBJ whole genome shotgun (WGS) entry which is preliminary data.</text>
</comment>
<evidence type="ECO:0000313" key="5">
    <source>
        <dbReference type="Proteomes" id="UP000823619"/>
    </source>
</evidence>
<dbReference type="InterPro" id="IPR003593">
    <property type="entry name" value="AAA+_ATPase"/>
</dbReference>
<dbReference type="Proteomes" id="UP000823619">
    <property type="component" value="Unassembled WGS sequence"/>
</dbReference>
<evidence type="ECO:0000259" key="3">
    <source>
        <dbReference type="PROSITE" id="PS50893"/>
    </source>
</evidence>
<dbReference type="GO" id="GO:0005524">
    <property type="term" value="F:ATP binding"/>
    <property type="evidence" value="ECO:0007669"/>
    <property type="project" value="UniProtKB-KW"/>
</dbReference>
<evidence type="ECO:0000256" key="2">
    <source>
        <dbReference type="ARBA" id="ARBA00022840"/>
    </source>
</evidence>
<feature type="domain" description="ABC transporter" evidence="3">
    <location>
        <begin position="6"/>
        <end position="235"/>
    </location>
</feature>
<sequence>MSEMAIHAESLTKRFGNFTAVDNISFSVEKGEIFGFLGANGAGKTTAMRMLCGLSRPTSGKAVVAGIDVVKDPEKIKRRIGYMSQRFSLYDDLTVSENMTLFAGIYGMREKDIADKRAAVLTRLGLYDERDMLVGSLPLGWKQKLAFSVSIFHEPAIVFLDEPTGGVDPVTRRQFWRQIYEASERGITVFVTTHYMDEAEYCHRVSIMVDGRIAAMGTPSELKASLGAGTMDDVFYMLARNAERIG</sequence>
<dbReference type="SMART" id="SM00382">
    <property type="entry name" value="AAA"/>
    <property type="match status" value="1"/>
</dbReference>
<dbReference type="EMBL" id="JADIMO010000099">
    <property type="protein sequence ID" value="MBO8445618.1"/>
    <property type="molecule type" value="Genomic_DNA"/>
</dbReference>
<accession>A0A9D9EDT4</accession>
<dbReference type="InterPro" id="IPR003439">
    <property type="entry name" value="ABC_transporter-like_ATP-bd"/>
</dbReference>
<dbReference type="InterPro" id="IPR027417">
    <property type="entry name" value="P-loop_NTPase"/>
</dbReference>
<keyword evidence="1" id="KW-0547">Nucleotide-binding</keyword>
<gene>
    <name evidence="4" type="ORF">IAC23_08015</name>
</gene>
<dbReference type="Pfam" id="PF00005">
    <property type="entry name" value="ABC_tran"/>
    <property type="match status" value="1"/>
</dbReference>
<dbReference type="Gene3D" id="3.40.50.300">
    <property type="entry name" value="P-loop containing nucleotide triphosphate hydrolases"/>
    <property type="match status" value="1"/>
</dbReference>
<dbReference type="PANTHER" id="PTHR43038:SF3">
    <property type="entry name" value="ABC TRANSPORTER G FAMILY MEMBER 20 ISOFORM X1"/>
    <property type="match status" value="1"/>
</dbReference>
<dbReference type="PANTHER" id="PTHR43038">
    <property type="entry name" value="ATP-BINDING CASSETTE, SUB-FAMILY H, MEMBER 1"/>
    <property type="match status" value="1"/>
</dbReference>
<protein>
    <submittedName>
        <fullName evidence="4">ABC transporter ATP-binding protein</fullName>
    </submittedName>
</protein>
<organism evidence="4 5">
    <name type="scientific">Candidatus Cryptobacteroides merdavium</name>
    <dbReference type="NCBI Taxonomy" id="2840769"/>
    <lineage>
        <taxon>Bacteria</taxon>
        <taxon>Pseudomonadati</taxon>
        <taxon>Bacteroidota</taxon>
        <taxon>Bacteroidia</taxon>
        <taxon>Bacteroidales</taxon>
        <taxon>Candidatus Cryptobacteroides</taxon>
    </lineage>
</organism>
<reference evidence="4" key="2">
    <citation type="journal article" date="2021" name="PeerJ">
        <title>Extensive microbial diversity within the chicken gut microbiome revealed by metagenomics and culture.</title>
        <authorList>
            <person name="Gilroy R."/>
            <person name="Ravi A."/>
            <person name="Getino M."/>
            <person name="Pursley I."/>
            <person name="Horton D.L."/>
            <person name="Alikhan N.F."/>
            <person name="Baker D."/>
            <person name="Gharbi K."/>
            <person name="Hall N."/>
            <person name="Watson M."/>
            <person name="Adriaenssens E.M."/>
            <person name="Foster-Nyarko E."/>
            <person name="Jarju S."/>
            <person name="Secka A."/>
            <person name="Antonio M."/>
            <person name="Oren A."/>
            <person name="Chaudhuri R.R."/>
            <person name="La Ragione R."/>
            <person name="Hildebrand F."/>
            <person name="Pallen M.J."/>
        </authorList>
    </citation>
    <scope>NUCLEOTIDE SEQUENCE</scope>
    <source>
        <strain evidence="4">D5-748</strain>
    </source>
</reference>
<dbReference type="AlphaFoldDB" id="A0A9D9EDT4"/>
<dbReference type="PROSITE" id="PS50893">
    <property type="entry name" value="ABC_TRANSPORTER_2"/>
    <property type="match status" value="1"/>
</dbReference>
<evidence type="ECO:0000313" key="4">
    <source>
        <dbReference type="EMBL" id="MBO8445618.1"/>
    </source>
</evidence>
<evidence type="ECO:0000256" key="1">
    <source>
        <dbReference type="ARBA" id="ARBA00022741"/>
    </source>
</evidence>
<keyword evidence="2 4" id="KW-0067">ATP-binding</keyword>
<dbReference type="SUPFAM" id="SSF52540">
    <property type="entry name" value="P-loop containing nucleoside triphosphate hydrolases"/>
    <property type="match status" value="1"/>
</dbReference>
<proteinExistence type="predicted"/>
<name>A0A9D9EDT4_9BACT</name>
<reference evidence="4" key="1">
    <citation type="submission" date="2020-10" db="EMBL/GenBank/DDBJ databases">
        <authorList>
            <person name="Gilroy R."/>
        </authorList>
    </citation>
    <scope>NUCLEOTIDE SEQUENCE</scope>
    <source>
        <strain evidence="4">D5-748</strain>
    </source>
</reference>